<gene>
    <name evidence="1" type="ORF">Ec65</name>
</gene>
<sequence length="121" mass="13545">MAGLTKEQKAERAAAAAAAAAAETVTIPENELPRENHKIVILVHGLVRIGKEDFVTDDVVEITDEQLHSQAIKYLFVKGFVEFLDARDKTREYVKEIRSGSRIKEQPEKTVEELEKGAEIK</sequence>
<dbReference type="Pfam" id="PF24231">
    <property type="entry name" value="DUF7444"/>
    <property type="match status" value="1"/>
</dbReference>
<keyword evidence="2" id="KW-1185">Reference proteome</keyword>
<dbReference type="EMBL" id="MG732930">
    <property type="protein sequence ID" value="AUV57179.1"/>
    <property type="molecule type" value="Genomic_DNA"/>
</dbReference>
<proteinExistence type="predicted"/>
<organism evidence="1 2">
    <name type="scientific">Enterobacter phage Ec_L1</name>
    <dbReference type="NCBI Taxonomy" id="2070180"/>
    <lineage>
        <taxon>Viruses</taxon>
        <taxon>Duplodnaviria</taxon>
        <taxon>Heunggongvirae</taxon>
        <taxon>Uroviricota</taxon>
        <taxon>Caudoviricetes</taxon>
        <taxon>Drexlerviridae</taxon>
        <taxon>Eclunavirus</taxon>
        <taxon>Eclunavirus EcL1</taxon>
    </lineage>
</organism>
<reference evidence="1 2" key="1">
    <citation type="submission" date="2017-12" db="EMBL/GenBank/DDBJ databases">
        <title>Genomic analysis of a novel phage Ec_L1 lytic to Enterobacter cloacae.</title>
        <authorList>
            <person name="Li Z."/>
            <person name="Ren H."/>
            <person name="Xu Y."/>
        </authorList>
    </citation>
    <scope>NUCLEOTIDE SEQUENCE [LARGE SCALE GENOMIC DNA]</scope>
</reference>
<protein>
    <submittedName>
        <fullName evidence="1">Uncharacterized protein</fullName>
    </submittedName>
</protein>
<evidence type="ECO:0000313" key="2">
    <source>
        <dbReference type="Proteomes" id="UP000241856"/>
    </source>
</evidence>
<evidence type="ECO:0000313" key="1">
    <source>
        <dbReference type="EMBL" id="AUV57179.1"/>
    </source>
</evidence>
<name>A0A2P0WA09_9CAUD</name>
<dbReference type="Proteomes" id="UP000241856">
    <property type="component" value="Segment"/>
</dbReference>
<accession>A0A2P0WA09</accession>
<dbReference type="InterPro" id="IPR055867">
    <property type="entry name" value="DUF7444"/>
</dbReference>